<comment type="caution">
    <text evidence="1">The sequence shown here is derived from an EMBL/GenBank/DDBJ whole genome shotgun (WGS) entry which is preliminary data.</text>
</comment>
<evidence type="ECO:0000313" key="2">
    <source>
        <dbReference type="Proteomes" id="UP001596283"/>
    </source>
</evidence>
<keyword evidence="2" id="KW-1185">Reference proteome</keyword>
<dbReference type="InterPro" id="IPR006439">
    <property type="entry name" value="HAD-SF_hydro_IA"/>
</dbReference>
<dbReference type="SFLD" id="SFLDS00003">
    <property type="entry name" value="Haloacid_Dehalogenase"/>
    <property type="match status" value="1"/>
</dbReference>
<accession>A0ABW1THB0</accession>
<dbReference type="PANTHER" id="PTHR47478:SF1">
    <property type="entry name" value="PYRIMIDINE 5'-NUCLEOTIDASE YJJG"/>
    <property type="match status" value="1"/>
</dbReference>
<protein>
    <submittedName>
        <fullName evidence="1">YjjG family noncanonical pyrimidine nucleotidase</fullName>
        <ecNumber evidence="1">3.1.3.5</ecNumber>
    </submittedName>
</protein>
<dbReference type="InterPro" id="IPR023198">
    <property type="entry name" value="PGP-like_dom2"/>
</dbReference>
<dbReference type="NCBIfam" id="TIGR02254">
    <property type="entry name" value="YjjG_YfnB"/>
    <property type="match status" value="1"/>
</dbReference>
<dbReference type="InterPro" id="IPR036412">
    <property type="entry name" value="HAD-like_sf"/>
</dbReference>
<reference evidence="2" key="1">
    <citation type="journal article" date="2019" name="Int. J. Syst. Evol. Microbiol.">
        <title>The Global Catalogue of Microorganisms (GCM) 10K type strain sequencing project: providing services to taxonomists for standard genome sequencing and annotation.</title>
        <authorList>
            <consortium name="The Broad Institute Genomics Platform"/>
            <consortium name="The Broad Institute Genome Sequencing Center for Infectious Disease"/>
            <person name="Wu L."/>
            <person name="Ma J."/>
        </authorList>
    </citation>
    <scope>NUCLEOTIDE SEQUENCE [LARGE SCALE GENOMIC DNA]</scope>
    <source>
        <strain evidence="2">CCM 8908</strain>
    </source>
</reference>
<dbReference type="GO" id="GO:0008253">
    <property type="term" value="F:5'-nucleotidase activity"/>
    <property type="evidence" value="ECO:0007669"/>
    <property type="project" value="UniProtKB-EC"/>
</dbReference>
<dbReference type="RefSeq" id="WP_125686120.1">
    <property type="nucleotide sequence ID" value="NZ_JBHSSI010000048.1"/>
</dbReference>
<dbReference type="NCBIfam" id="TIGR01549">
    <property type="entry name" value="HAD-SF-IA-v1"/>
    <property type="match status" value="1"/>
</dbReference>
<dbReference type="InterPro" id="IPR023214">
    <property type="entry name" value="HAD_sf"/>
</dbReference>
<name>A0ABW1THB0_9LACO</name>
<dbReference type="Proteomes" id="UP001596283">
    <property type="component" value="Unassembled WGS sequence"/>
</dbReference>
<dbReference type="SFLD" id="SFLDG01129">
    <property type="entry name" value="C1.5:_HAD__Beta-PGM__Phosphata"/>
    <property type="match status" value="1"/>
</dbReference>
<proteinExistence type="predicted"/>
<dbReference type="Gene3D" id="1.10.150.240">
    <property type="entry name" value="Putative phosphatase, domain 2"/>
    <property type="match status" value="1"/>
</dbReference>
<organism evidence="1 2">
    <name type="scientific">Levilactobacillus fujinensis</name>
    <dbReference type="NCBI Taxonomy" id="2486024"/>
    <lineage>
        <taxon>Bacteria</taxon>
        <taxon>Bacillati</taxon>
        <taxon>Bacillota</taxon>
        <taxon>Bacilli</taxon>
        <taxon>Lactobacillales</taxon>
        <taxon>Lactobacillaceae</taxon>
        <taxon>Levilactobacillus</taxon>
    </lineage>
</organism>
<dbReference type="EC" id="3.1.3.5" evidence="1"/>
<gene>
    <name evidence="1" type="ORF">ACFP1C_08305</name>
</gene>
<keyword evidence="1" id="KW-0378">Hydrolase</keyword>
<dbReference type="EMBL" id="JBHSSI010000048">
    <property type="protein sequence ID" value="MFC6260937.1"/>
    <property type="molecule type" value="Genomic_DNA"/>
</dbReference>
<dbReference type="InterPro" id="IPR052550">
    <property type="entry name" value="Pyrimidine_5'-ntase_YjjG"/>
</dbReference>
<sequence length="227" mass="25260">MKKYAIFDLDDTLLDFTRGETEGITAILKKYGAPDVQRGFDTYVHLNREIWQRIEQGAPRQPLLNERFALTFNALGIAVDGVALEAEYNDMLNHNFYTLPGARRLLDHLKTAGVQLLIGTNGTKHTQLSRLAGSGIGTYFDGVYISQDIGFNKPDPRFFAPIFAQHPDLTAANTLMVGDRLQSDILGANNVQLPSIWYNPQHTTNPGTYQPTFEAADFATVTRLVLA</sequence>
<evidence type="ECO:0000313" key="1">
    <source>
        <dbReference type="EMBL" id="MFC6260937.1"/>
    </source>
</evidence>
<dbReference type="Pfam" id="PF00702">
    <property type="entry name" value="Hydrolase"/>
    <property type="match status" value="1"/>
</dbReference>
<dbReference type="PANTHER" id="PTHR47478">
    <property type="match status" value="1"/>
</dbReference>
<dbReference type="InterPro" id="IPR011951">
    <property type="entry name" value="HAD-SF_hydro_IA_YjjG/PynA"/>
</dbReference>
<dbReference type="PRINTS" id="PR00413">
    <property type="entry name" value="HADHALOGNASE"/>
</dbReference>
<dbReference type="SUPFAM" id="SSF56784">
    <property type="entry name" value="HAD-like"/>
    <property type="match status" value="1"/>
</dbReference>
<dbReference type="Gene3D" id="3.40.50.1000">
    <property type="entry name" value="HAD superfamily/HAD-like"/>
    <property type="match status" value="1"/>
</dbReference>